<sequence length="366" mass="40251">MSLPDHQEPQSIFLPFVHPFGTKGVPLVRSTVGGVHLNLPVDTGSTGILIGAPLLPQISPDEGIRVHHYFTSSNILYIARLVELPVTFHGSENSSATATVPVLIVDESYVCPWYDPKVDRFECPAHPTKPKPVPRDTSKITYMGVGFGRNGPGDGMPSANPRANPFLNIDTINGRAVRSQDFAVGYTVSTRGVHLGLTHSNTRGFQFMELSPGLTHHEDYRDWAMANMCFAVDDGRLHCGPVLVDTGIEHMYLRTERGVSTPNITIPNPNPSGDAKWVRRVKVGTRLSIGLPSLDDSSIARYNFRVGDRKPMTPRYVVPSNRRLQPYINTGRNFLFGYSIAFDAVRGRFGLRPESSPTIAPPKAVI</sequence>
<dbReference type="AlphaFoldDB" id="A0A6A6VLH0"/>
<evidence type="ECO:0008006" key="3">
    <source>
        <dbReference type="Google" id="ProtNLM"/>
    </source>
</evidence>
<evidence type="ECO:0000313" key="1">
    <source>
        <dbReference type="EMBL" id="KAF2750061.1"/>
    </source>
</evidence>
<protein>
    <recommendedName>
        <fullName evidence="3">Peptidase A1 domain-containing protein</fullName>
    </recommendedName>
</protein>
<organism evidence="1 2">
    <name type="scientific">Sporormia fimetaria CBS 119925</name>
    <dbReference type="NCBI Taxonomy" id="1340428"/>
    <lineage>
        <taxon>Eukaryota</taxon>
        <taxon>Fungi</taxon>
        <taxon>Dikarya</taxon>
        <taxon>Ascomycota</taxon>
        <taxon>Pezizomycotina</taxon>
        <taxon>Dothideomycetes</taxon>
        <taxon>Pleosporomycetidae</taxon>
        <taxon>Pleosporales</taxon>
        <taxon>Sporormiaceae</taxon>
        <taxon>Sporormia</taxon>
    </lineage>
</organism>
<dbReference type="EMBL" id="MU006564">
    <property type="protein sequence ID" value="KAF2750061.1"/>
    <property type="molecule type" value="Genomic_DNA"/>
</dbReference>
<keyword evidence="2" id="KW-1185">Reference proteome</keyword>
<name>A0A6A6VLH0_9PLEO</name>
<dbReference type="OrthoDB" id="5291209at2759"/>
<accession>A0A6A6VLH0</accession>
<gene>
    <name evidence="1" type="ORF">M011DRAFT_396594</name>
</gene>
<proteinExistence type="predicted"/>
<reference evidence="1" key="1">
    <citation type="journal article" date="2020" name="Stud. Mycol.">
        <title>101 Dothideomycetes genomes: a test case for predicting lifestyles and emergence of pathogens.</title>
        <authorList>
            <person name="Haridas S."/>
            <person name="Albert R."/>
            <person name="Binder M."/>
            <person name="Bloem J."/>
            <person name="Labutti K."/>
            <person name="Salamov A."/>
            <person name="Andreopoulos B."/>
            <person name="Baker S."/>
            <person name="Barry K."/>
            <person name="Bills G."/>
            <person name="Bluhm B."/>
            <person name="Cannon C."/>
            <person name="Castanera R."/>
            <person name="Culley D."/>
            <person name="Daum C."/>
            <person name="Ezra D."/>
            <person name="Gonzalez J."/>
            <person name="Henrissat B."/>
            <person name="Kuo A."/>
            <person name="Liang C."/>
            <person name="Lipzen A."/>
            <person name="Lutzoni F."/>
            <person name="Magnuson J."/>
            <person name="Mondo S."/>
            <person name="Nolan M."/>
            <person name="Ohm R."/>
            <person name="Pangilinan J."/>
            <person name="Park H.-J."/>
            <person name="Ramirez L."/>
            <person name="Alfaro M."/>
            <person name="Sun H."/>
            <person name="Tritt A."/>
            <person name="Yoshinaga Y."/>
            <person name="Zwiers L.-H."/>
            <person name="Turgeon B."/>
            <person name="Goodwin S."/>
            <person name="Spatafora J."/>
            <person name="Crous P."/>
            <person name="Grigoriev I."/>
        </authorList>
    </citation>
    <scope>NUCLEOTIDE SEQUENCE</scope>
    <source>
        <strain evidence="1">CBS 119925</strain>
    </source>
</reference>
<dbReference type="Proteomes" id="UP000799440">
    <property type="component" value="Unassembled WGS sequence"/>
</dbReference>
<evidence type="ECO:0000313" key="2">
    <source>
        <dbReference type="Proteomes" id="UP000799440"/>
    </source>
</evidence>